<evidence type="ECO:0000313" key="2">
    <source>
        <dbReference type="Proteomes" id="UP000467379"/>
    </source>
</evidence>
<sequence length="148" mass="16094">MAAQLGTTRSDPGPAMPSADAATITAVADQLFTAIENSDTATVARLWSDDIAVWRVGASRDRDKVRALRVIDWFVGATARRRYEILDRQLFADGFVQQHILHATGHNGGSIAMRVCIVIKLESSPGSQTLISRIDEYFDPAELAPLLG</sequence>
<organism evidence="1 2">
    <name type="scientific">Mycobacterium branderi</name>
    <dbReference type="NCBI Taxonomy" id="43348"/>
    <lineage>
        <taxon>Bacteria</taxon>
        <taxon>Bacillati</taxon>
        <taxon>Actinomycetota</taxon>
        <taxon>Actinomycetes</taxon>
        <taxon>Mycobacteriales</taxon>
        <taxon>Mycobacteriaceae</taxon>
        <taxon>Mycobacterium</taxon>
    </lineage>
</organism>
<reference evidence="1 2" key="1">
    <citation type="journal article" date="2019" name="Emerg. Microbes Infect.">
        <title>Comprehensive subspecies identification of 175 nontuberculous mycobacteria species based on 7547 genomic profiles.</title>
        <authorList>
            <person name="Matsumoto Y."/>
            <person name="Kinjo T."/>
            <person name="Motooka D."/>
            <person name="Nabeya D."/>
            <person name="Jung N."/>
            <person name="Uechi K."/>
            <person name="Horii T."/>
            <person name="Iida T."/>
            <person name="Fujita J."/>
            <person name="Nakamura S."/>
        </authorList>
    </citation>
    <scope>NUCLEOTIDE SEQUENCE [LARGE SCALE GENOMIC DNA]</scope>
    <source>
        <strain evidence="1 2">JCM 12687</strain>
    </source>
</reference>
<keyword evidence="1" id="KW-0413">Isomerase</keyword>
<dbReference type="SUPFAM" id="SSF54427">
    <property type="entry name" value="NTF2-like"/>
    <property type="match status" value="1"/>
</dbReference>
<proteinExistence type="predicted"/>
<dbReference type="EMBL" id="AP022606">
    <property type="protein sequence ID" value="BBZ09968.1"/>
    <property type="molecule type" value="Genomic_DNA"/>
</dbReference>
<dbReference type="Gene3D" id="3.10.450.50">
    <property type="match status" value="1"/>
</dbReference>
<accession>A0ABM7KG05</accession>
<protein>
    <submittedName>
        <fullName evidence="1">Ketosteroid isomerase</fullName>
    </submittedName>
</protein>
<gene>
    <name evidence="1" type="ORF">MBRA_01630</name>
</gene>
<name>A0ABM7KG05_9MYCO</name>
<evidence type="ECO:0000313" key="1">
    <source>
        <dbReference type="EMBL" id="BBZ09968.1"/>
    </source>
</evidence>
<dbReference type="GO" id="GO:0016853">
    <property type="term" value="F:isomerase activity"/>
    <property type="evidence" value="ECO:0007669"/>
    <property type="project" value="UniProtKB-KW"/>
</dbReference>
<dbReference type="InterPro" id="IPR032710">
    <property type="entry name" value="NTF2-like_dom_sf"/>
</dbReference>
<dbReference type="Proteomes" id="UP000467379">
    <property type="component" value="Chromosome"/>
</dbReference>
<keyword evidence="2" id="KW-1185">Reference proteome</keyword>